<sequence>MIVDGKYMKLRGSKGVLLVALGVTPEGRRAALNVIICRGGGLQGLLVSPH</sequence>
<gene>
    <name evidence="1" type="ORF">IC007_2462</name>
</gene>
<protein>
    <recommendedName>
        <fullName evidence="3">Transposase</fullName>
    </recommendedName>
</protein>
<dbReference type="EMBL" id="AP018930">
    <property type="protein sequence ID" value="BBG27907.1"/>
    <property type="molecule type" value="Genomic_DNA"/>
</dbReference>
<proteinExistence type="predicted"/>
<name>A0A510E655_9CREN</name>
<dbReference type="AlphaFoldDB" id="A0A510E655"/>
<organism evidence="1 2">
    <name type="scientific">Sulfuracidifex tepidarius</name>
    <dbReference type="NCBI Taxonomy" id="1294262"/>
    <lineage>
        <taxon>Archaea</taxon>
        <taxon>Thermoproteota</taxon>
        <taxon>Thermoprotei</taxon>
        <taxon>Sulfolobales</taxon>
        <taxon>Sulfolobaceae</taxon>
        <taxon>Sulfuracidifex</taxon>
    </lineage>
</organism>
<dbReference type="Proteomes" id="UP000325030">
    <property type="component" value="Chromosome"/>
</dbReference>
<evidence type="ECO:0000313" key="1">
    <source>
        <dbReference type="EMBL" id="BBG27907.1"/>
    </source>
</evidence>
<evidence type="ECO:0008006" key="3">
    <source>
        <dbReference type="Google" id="ProtNLM"/>
    </source>
</evidence>
<accession>A0A510E655</accession>
<evidence type="ECO:0000313" key="2">
    <source>
        <dbReference type="Proteomes" id="UP000325030"/>
    </source>
</evidence>
<reference evidence="2" key="1">
    <citation type="submission" date="2018-09" db="EMBL/GenBank/DDBJ databases">
        <title>Complete Genome Sequencing of Sulfolobus sp. JCM 16834.</title>
        <authorList>
            <person name="Kato S."/>
            <person name="Itoh T."/>
            <person name="Ohkuma M."/>
        </authorList>
    </citation>
    <scope>NUCLEOTIDE SEQUENCE [LARGE SCALE GENOMIC DNA]</scope>
    <source>
        <strain evidence="2">IC-007</strain>
    </source>
</reference>